<reference evidence="1" key="2">
    <citation type="submission" date="2015-06" db="UniProtKB">
        <authorList>
            <consortium name="EnsemblPlants"/>
        </authorList>
    </citation>
    <scope>IDENTIFICATION</scope>
    <source>
        <strain evidence="1">DM1-3 516 R44</strain>
    </source>
</reference>
<reference evidence="2" key="1">
    <citation type="journal article" date="2011" name="Nature">
        <title>Genome sequence and analysis of the tuber crop potato.</title>
        <authorList>
            <consortium name="The Potato Genome Sequencing Consortium"/>
        </authorList>
    </citation>
    <scope>NUCLEOTIDE SEQUENCE [LARGE SCALE GENOMIC DNA]</scope>
    <source>
        <strain evidence="2">cv. DM1-3 516 R44</strain>
    </source>
</reference>
<dbReference type="InParanoid" id="M1BA69"/>
<name>M1BA69_SOLTU</name>
<dbReference type="AlphaFoldDB" id="M1BA69"/>
<dbReference type="Gramene" id="PGSC0003DMT400040663">
    <property type="protein sequence ID" value="PGSC0003DMT400040663"/>
    <property type="gene ID" value="PGSC0003DMG400015720"/>
</dbReference>
<evidence type="ECO:0000313" key="2">
    <source>
        <dbReference type="Proteomes" id="UP000011115"/>
    </source>
</evidence>
<dbReference type="PaxDb" id="4113-PGSC0003DMT400040663"/>
<accession>M1BA69</accession>
<dbReference type="Proteomes" id="UP000011115">
    <property type="component" value="Unassembled WGS sequence"/>
</dbReference>
<protein>
    <submittedName>
        <fullName evidence="1">Uncharacterized protein</fullName>
    </submittedName>
</protein>
<keyword evidence="2" id="KW-1185">Reference proteome</keyword>
<evidence type="ECO:0000313" key="1">
    <source>
        <dbReference type="EnsemblPlants" id="PGSC0003DMT400040663"/>
    </source>
</evidence>
<dbReference type="EnsemblPlants" id="PGSC0003DMT400040663">
    <property type="protein sequence ID" value="PGSC0003DMT400040663"/>
    <property type="gene ID" value="PGSC0003DMG400015720"/>
</dbReference>
<proteinExistence type="predicted"/>
<organism evidence="1 2">
    <name type="scientific">Solanum tuberosum</name>
    <name type="common">Potato</name>
    <dbReference type="NCBI Taxonomy" id="4113"/>
    <lineage>
        <taxon>Eukaryota</taxon>
        <taxon>Viridiplantae</taxon>
        <taxon>Streptophyta</taxon>
        <taxon>Embryophyta</taxon>
        <taxon>Tracheophyta</taxon>
        <taxon>Spermatophyta</taxon>
        <taxon>Magnoliopsida</taxon>
        <taxon>eudicotyledons</taxon>
        <taxon>Gunneridae</taxon>
        <taxon>Pentapetalae</taxon>
        <taxon>asterids</taxon>
        <taxon>lamiids</taxon>
        <taxon>Solanales</taxon>
        <taxon>Solanaceae</taxon>
        <taxon>Solanoideae</taxon>
        <taxon>Solaneae</taxon>
        <taxon>Solanum</taxon>
    </lineage>
</organism>
<dbReference type="HOGENOM" id="CLU_2798973_0_0_1"/>
<sequence length="68" mass="7596">MIFSKSSPRWSNLGASLILASRSTDTILNPLRIGTIPVVSVIQDFEFQNLKFIQSTEFPPKSPILFSL</sequence>